<dbReference type="InterPro" id="IPR001087">
    <property type="entry name" value="GDSL"/>
</dbReference>
<dbReference type="InterPro" id="IPR051058">
    <property type="entry name" value="GDSL_Est/Lipase"/>
</dbReference>
<keyword evidence="4" id="KW-0472">Membrane</keyword>
<evidence type="ECO:0000256" key="2">
    <source>
        <dbReference type="ARBA" id="ARBA00022801"/>
    </source>
</evidence>
<keyword evidence="2 5" id="KW-0378">Hydrolase</keyword>
<gene>
    <name evidence="5" type="ORF">CTI12_AA028370</name>
</gene>
<keyword evidence="4" id="KW-1133">Transmembrane helix</keyword>
<dbReference type="AlphaFoldDB" id="A0A2U1QHS1"/>
<accession>A0A2U1QHS1</accession>
<comment type="caution">
    <text evidence="5">The sequence shown here is derived from an EMBL/GenBank/DDBJ whole genome shotgun (WGS) entry which is preliminary data.</text>
</comment>
<dbReference type="PANTHER" id="PTHR45648">
    <property type="entry name" value="GDSL LIPASE/ACYLHYDROLASE FAMILY PROTEIN (AFU_ORTHOLOGUE AFUA_4G14700)"/>
    <property type="match status" value="1"/>
</dbReference>
<organism evidence="5 6">
    <name type="scientific">Artemisia annua</name>
    <name type="common">Sweet wormwood</name>
    <dbReference type="NCBI Taxonomy" id="35608"/>
    <lineage>
        <taxon>Eukaryota</taxon>
        <taxon>Viridiplantae</taxon>
        <taxon>Streptophyta</taxon>
        <taxon>Embryophyta</taxon>
        <taxon>Tracheophyta</taxon>
        <taxon>Spermatophyta</taxon>
        <taxon>Magnoliopsida</taxon>
        <taxon>eudicotyledons</taxon>
        <taxon>Gunneridae</taxon>
        <taxon>Pentapetalae</taxon>
        <taxon>asterids</taxon>
        <taxon>campanulids</taxon>
        <taxon>Asterales</taxon>
        <taxon>Asteraceae</taxon>
        <taxon>Asteroideae</taxon>
        <taxon>Anthemideae</taxon>
        <taxon>Artemisiinae</taxon>
        <taxon>Artemisia</taxon>
    </lineage>
</organism>
<sequence>MDLHPCTLETLYKMPHRTTIFLRLNRKNMAKYSPSFTITTTLLPVFVVVSLLLLVVVPKAHGARAFFVFGDSLVDNGNNNYLLTSARADSPPYGIDFPTHRPTGRFSNGLNIPDLISQQLGAEPTLPYLSPELNGNKLLVGANFASAGIGILNDTGIQFASIIRISQQLQNFQTYQARVSALIGPDQTQRLVNQALVLITLGGNDYVNNYFLTPITVRRLQYTIPQFTKFILAEYRKILMQLFDMGARRILVTGSGPLGCVPSQLAARGANGQCASEPQQAAALFNPQLVQMIQGLNQDLGSDYFVAVNAMNMQNDFISNPRAFGFITSKVACCGQGPFNGVGICTPASNLCSNRDIYVFWDPFHPTERANKIIVQTIYTGSDKYMYPMNLSTIMQLDSMT</sequence>
<keyword evidence="3" id="KW-0443">Lipid metabolism</keyword>
<proteinExistence type="inferred from homology"/>
<dbReference type="Gene3D" id="3.40.50.1110">
    <property type="entry name" value="SGNH hydrolase"/>
    <property type="match status" value="1"/>
</dbReference>
<reference evidence="5 6" key="1">
    <citation type="journal article" date="2018" name="Mol. Plant">
        <title>The genome of Artemisia annua provides insight into the evolution of Asteraceae family and artemisinin biosynthesis.</title>
        <authorList>
            <person name="Shen Q."/>
            <person name="Zhang L."/>
            <person name="Liao Z."/>
            <person name="Wang S."/>
            <person name="Yan T."/>
            <person name="Shi P."/>
            <person name="Liu M."/>
            <person name="Fu X."/>
            <person name="Pan Q."/>
            <person name="Wang Y."/>
            <person name="Lv Z."/>
            <person name="Lu X."/>
            <person name="Zhang F."/>
            <person name="Jiang W."/>
            <person name="Ma Y."/>
            <person name="Chen M."/>
            <person name="Hao X."/>
            <person name="Li L."/>
            <person name="Tang Y."/>
            <person name="Lv G."/>
            <person name="Zhou Y."/>
            <person name="Sun X."/>
            <person name="Brodelius P.E."/>
            <person name="Rose J.K.C."/>
            <person name="Tang K."/>
        </authorList>
    </citation>
    <scope>NUCLEOTIDE SEQUENCE [LARGE SCALE GENOMIC DNA]</scope>
    <source>
        <strain evidence="6">cv. Huhao1</strain>
        <tissue evidence="5">Leaf</tissue>
    </source>
</reference>
<dbReference type="PANTHER" id="PTHR45648:SF58">
    <property type="entry name" value="GDSL ESTERASE_LIPASE LTL1-LIKE"/>
    <property type="match status" value="1"/>
</dbReference>
<dbReference type="GO" id="GO:0016042">
    <property type="term" value="P:lipid catabolic process"/>
    <property type="evidence" value="ECO:0007669"/>
    <property type="project" value="UniProtKB-KW"/>
</dbReference>
<dbReference type="STRING" id="35608.A0A2U1QHS1"/>
<dbReference type="EMBL" id="PKPP01000115">
    <property type="protein sequence ID" value="PWA97570.1"/>
    <property type="molecule type" value="Genomic_DNA"/>
</dbReference>
<dbReference type="GO" id="GO:0016788">
    <property type="term" value="F:hydrolase activity, acting on ester bonds"/>
    <property type="evidence" value="ECO:0007669"/>
    <property type="project" value="InterPro"/>
</dbReference>
<dbReference type="Pfam" id="PF00657">
    <property type="entry name" value="Lipase_GDSL"/>
    <property type="match status" value="1"/>
</dbReference>
<feature type="transmembrane region" description="Helical" evidence="4">
    <location>
        <begin position="36"/>
        <end position="57"/>
    </location>
</feature>
<comment type="similarity">
    <text evidence="1">Belongs to the 'GDSL' lipolytic enzyme family.</text>
</comment>
<dbReference type="InterPro" id="IPR036514">
    <property type="entry name" value="SGNH_hydro_sf"/>
</dbReference>
<keyword evidence="4" id="KW-0812">Transmembrane</keyword>
<dbReference type="Proteomes" id="UP000245207">
    <property type="component" value="Unassembled WGS sequence"/>
</dbReference>
<evidence type="ECO:0000256" key="3">
    <source>
        <dbReference type="ARBA" id="ARBA00022963"/>
    </source>
</evidence>
<dbReference type="OrthoDB" id="1600564at2759"/>
<evidence type="ECO:0000256" key="4">
    <source>
        <dbReference type="SAM" id="Phobius"/>
    </source>
</evidence>
<name>A0A2U1QHS1_ARTAN</name>
<dbReference type="InterPro" id="IPR035669">
    <property type="entry name" value="SGNH_plant_lipase-like"/>
</dbReference>
<dbReference type="SUPFAM" id="SSF52266">
    <property type="entry name" value="SGNH hydrolase"/>
    <property type="match status" value="1"/>
</dbReference>
<dbReference type="CDD" id="cd01837">
    <property type="entry name" value="SGNH_plant_lipase_like"/>
    <property type="match status" value="1"/>
</dbReference>
<protein>
    <submittedName>
        <fullName evidence="5">SGNH hydrolase-type esterase domain-containing protein</fullName>
    </submittedName>
</protein>
<keyword evidence="3" id="KW-0442">Lipid degradation</keyword>
<evidence type="ECO:0000313" key="5">
    <source>
        <dbReference type="EMBL" id="PWA97570.1"/>
    </source>
</evidence>
<dbReference type="FunFam" id="3.40.50.1110:FF:000003">
    <property type="entry name" value="GDSL esterase/lipase APG"/>
    <property type="match status" value="1"/>
</dbReference>
<evidence type="ECO:0000313" key="6">
    <source>
        <dbReference type="Proteomes" id="UP000245207"/>
    </source>
</evidence>
<evidence type="ECO:0000256" key="1">
    <source>
        <dbReference type="ARBA" id="ARBA00008668"/>
    </source>
</evidence>
<keyword evidence="6" id="KW-1185">Reference proteome</keyword>